<name>A0A6C0KRS8_9ZZZZ</name>
<sequence>MTETIRNRLFVLQYKLYDLTDYDRRRSSSTEDMEILATMKELFVLMDQSQCWKWEDETEEWLKAEDIMTRLTFYKGQYRMIDGLPVHGYWLWRDSSEARELWYIMDTLQRHLEEFNV</sequence>
<organism evidence="1">
    <name type="scientific">viral metagenome</name>
    <dbReference type="NCBI Taxonomy" id="1070528"/>
    <lineage>
        <taxon>unclassified sequences</taxon>
        <taxon>metagenomes</taxon>
        <taxon>organismal metagenomes</taxon>
    </lineage>
</organism>
<protein>
    <submittedName>
        <fullName evidence="1">Uncharacterized protein</fullName>
    </submittedName>
</protein>
<reference evidence="1" key="1">
    <citation type="journal article" date="2020" name="Nature">
        <title>Giant virus diversity and host interactions through global metagenomics.</title>
        <authorList>
            <person name="Schulz F."/>
            <person name="Roux S."/>
            <person name="Paez-Espino D."/>
            <person name="Jungbluth S."/>
            <person name="Walsh D.A."/>
            <person name="Denef V.J."/>
            <person name="McMahon K.D."/>
            <person name="Konstantinidis K.T."/>
            <person name="Eloe-Fadrosh E.A."/>
            <person name="Kyrpides N.C."/>
            <person name="Woyke T."/>
        </authorList>
    </citation>
    <scope>NUCLEOTIDE SEQUENCE</scope>
    <source>
        <strain evidence="1">GVMAG-S-3300013093-109</strain>
    </source>
</reference>
<proteinExistence type="predicted"/>
<accession>A0A6C0KRS8</accession>
<dbReference type="AlphaFoldDB" id="A0A6C0KRS8"/>
<dbReference type="EMBL" id="MN740970">
    <property type="protein sequence ID" value="QHU20672.1"/>
    <property type="molecule type" value="Genomic_DNA"/>
</dbReference>
<evidence type="ECO:0000313" key="1">
    <source>
        <dbReference type="EMBL" id="QHU20672.1"/>
    </source>
</evidence>